<organism evidence="2 3">
    <name type="scientific">Puccinia striiformis</name>
    <dbReference type="NCBI Taxonomy" id="27350"/>
    <lineage>
        <taxon>Eukaryota</taxon>
        <taxon>Fungi</taxon>
        <taxon>Dikarya</taxon>
        <taxon>Basidiomycota</taxon>
        <taxon>Pucciniomycotina</taxon>
        <taxon>Pucciniomycetes</taxon>
        <taxon>Pucciniales</taxon>
        <taxon>Pucciniaceae</taxon>
        <taxon>Puccinia</taxon>
    </lineage>
</organism>
<dbReference type="AlphaFoldDB" id="A0A2S4UP87"/>
<feature type="region of interest" description="Disordered" evidence="1">
    <location>
        <begin position="1"/>
        <end position="47"/>
    </location>
</feature>
<dbReference type="Proteomes" id="UP000239156">
    <property type="component" value="Unassembled WGS sequence"/>
</dbReference>
<protein>
    <submittedName>
        <fullName evidence="2">Uncharacterized protein</fullName>
    </submittedName>
</protein>
<keyword evidence="3" id="KW-1185">Reference proteome</keyword>
<feature type="compositionally biased region" description="Polar residues" evidence="1">
    <location>
        <begin position="1"/>
        <end position="33"/>
    </location>
</feature>
<name>A0A2S4UP87_9BASI</name>
<evidence type="ECO:0000313" key="2">
    <source>
        <dbReference type="EMBL" id="POV99031.1"/>
    </source>
</evidence>
<dbReference type="VEuPathDB" id="FungiDB:PSTT_14045"/>
<accession>A0A2S4UP87</accession>
<gene>
    <name evidence="2" type="ORF">PSTT_14045</name>
</gene>
<evidence type="ECO:0000256" key="1">
    <source>
        <dbReference type="SAM" id="MobiDB-lite"/>
    </source>
</evidence>
<sequence length="47" mass="5104">MCPFQPTSRNLSTSQSIAQQPPTNNPARTSQFGEDSAGQECYIPTES</sequence>
<comment type="caution">
    <text evidence="2">The sequence shown here is derived from an EMBL/GenBank/DDBJ whole genome shotgun (WGS) entry which is preliminary data.</text>
</comment>
<dbReference type="EMBL" id="PKSL01000210">
    <property type="protein sequence ID" value="POV99031.1"/>
    <property type="molecule type" value="Genomic_DNA"/>
</dbReference>
<proteinExistence type="predicted"/>
<evidence type="ECO:0000313" key="3">
    <source>
        <dbReference type="Proteomes" id="UP000239156"/>
    </source>
</evidence>
<reference evidence="2" key="1">
    <citation type="submission" date="2017-12" db="EMBL/GenBank/DDBJ databases">
        <title>Gene loss provides genomic basis for host adaptation in cereal stripe rust fungi.</title>
        <authorList>
            <person name="Xia C."/>
        </authorList>
    </citation>
    <scope>NUCLEOTIDE SEQUENCE [LARGE SCALE GENOMIC DNA]</scope>
    <source>
        <strain evidence="2">93-210</strain>
    </source>
</reference>